<dbReference type="PANTHER" id="PTHR46162:SF9">
    <property type="entry name" value="MATH DOMAIN-CONTAINING PROTEIN"/>
    <property type="match status" value="1"/>
</dbReference>
<dbReference type="SMART" id="SM00061">
    <property type="entry name" value="MATH"/>
    <property type="match status" value="1"/>
</dbReference>
<name>A0ABQ8HM11_9ROSI</name>
<gene>
    <name evidence="2" type="ORF">JRO89_XS09G0194300</name>
</gene>
<evidence type="ECO:0000259" key="1">
    <source>
        <dbReference type="PROSITE" id="PS50144"/>
    </source>
</evidence>
<keyword evidence="3" id="KW-1185">Reference proteome</keyword>
<dbReference type="PROSITE" id="PS50144">
    <property type="entry name" value="MATH"/>
    <property type="match status" value="2"/>
</dbReference>
<dbReference type="InterPro" id="IPR002083">
    <property type="entry name" value="MATH/TRAF_dom"/>
</dbReference>
<accession>A0ABQ8HM11</accession>
<reference evidence="2 3" key="1">
    <citation type="submission" date="2021-02" db="EMBL/GenBank/DDBJ databases">
        <title>Plant Genome Project.</title>
        <authorList>
            <person name="Zhang R.-G."/>
        </authorList>
    </citation>
    <scope>NUCLEOTIDE SEQUENCE [LARGE SCALE GENOMIC DNA]</scope>
    <source>
        <tissue evidence="2">Leaves</tissue>
    </source>
</reference>
<dbReference type="InterPro" id="IPR008974">
    <property type="entry name" value="TRAF-like"/>
</dbReference>
<sequence>MATGAVLLKEALGISHAYLSLTIYSSRKKCNYLFKIESFSLLSKSSVEEFCSDDFEAGDYKWQLHVYPTGDKSRNVKDNISIYLELVDTESLPTGWEVNVISNFFIFNHLQNKYFSNADVVQTRYHSMKTIFGIDNFINLSTFSDHGNGYLFNDTCVIIWLYPNGRVDGKGNSISIFLDVSRSSTPQGTKLFVKYLLRVKDQKNGKHIEKKGDYLYSPSNDYASGWSNFLSLAKLKDTEEGYLVDDTLIIEAEATLLGLVLTES</sequence>
<dbReference type="EMBL" id="JAFEMO010000009">
    <property type="protein sequence ID" value="KAH7565357.1"/>
    <property type="molecule type" value="Genomic_DNA"/>
</dbReference>
<dbReference type="Pfam" id="PF22486">
    <property type="entry name" value="MATH_2"/>
    <property type="match status" value="2"/>
</dbReference>
<evidence type="ECO:0000313" key="2">
    <source>
        <dbReference type="EMBL" id="KAH7565357.1"/>
    </source>
</evidence>
<organism evidence="2 3">
    <name type="scientific">Xanthoceras sorbifolium</name>
    <dbReference type="NCBI Taxonomy" id="99658"/>
    <lineage>
        <taxon>Eukaryota</taxon>
        <taxon>Viridiplantae</taxon>
        <taxon>Streptophyta</taxon>
        <taxon>Embryophyta</taxon>
        <taxon>Tracheophyta</taxon>
        <taxon>Spermatophyta</taxon>
        <taxon>Magnoliopsida</taxon>
        <taxon>eudicotyledons</taxon>
        <taxon>Gunneridae</taxon>
        <taxon>Pentapetalae</taxon>
        <taxon>rosids</taxon>
        <taxon>malvids</taxon>
        <taxon>Sapindales</taxon>
        <taxon>Sapindaceae</taxon>
        <taxon>Xanthoceroideae</taxon>
        <taxon>Xanthoceras</taxon>
    </lineage>
</organism>
<feature type="domain" description="MATH" evidence="1">
    <location>
        <begin position="163"/>
        <end position="254"/>
    </location>
</feature>
<dbReference type="Gene3D" id="2.60.210.10">
    <property type="entry name" value="Apoptosis, Tumor Necrosis Factor Receptor Associated Protein 2, Chain A"/>
    <property type="match status" value="2"/>
</dbReference>
<dbReference type="PANTHER" id="PTHR46162">
    <property type="entry name" value="TRAF-LIKE FAMILY PROTEIN"/>
    <property type="match status" value="1"/>
</dbReference>
<feature type="domain" description="MATH" evidence="1">
    <location>
        <begin position="29"/>
        <end position="162"/>
    </location>
</feature>
<comment type="caution">
    <text evidence="2">The sequence shown here is derived from an EMBL/GenBank/DDBJ whole genome shotgun (WGS) entry which is preliminary data.</text>
</comment>
<protein>
    <recommendedName>
        <fullName evidence="1">MATH domain-containing protein</fullName>
    </recommendedName>
</protein>
<dbReference type="CDD" id="cd00121">
    <property type="entry name" value="MATH"/>
    <property type="match status" value="1"/>
</dbReference>
<dbReference type="SUPFAM" id="SSF49599">
    <property type="entry name" value="TRAF domain-like"/>
    <property type="match status" value="2"/>
</dbReference>
<proteinExistence type="predicted"/>
<evidence type="ECO:0000313" key="3">
    <source>
        <dbReference type="Proteomes" id="UP000827721"/>
    </source>
</evidence>
<dbReference type="Proteomes" id="UP000827721">
    <property type="component" value="Unassembled WGS sequence"/>
</dbReference>